<evidence type="ECO:0000313" key="2">
    <source>
        <dbReference type="EMBL" id="PTQ34689.1"/>
    </source>
</evidence>
<feature type="compositionally biased region" description="Basic residues" evidence="1">
    <location>
        <begin position="413"/>
        <end position="426"/>
    </location>
</feature>
<feature type="region of interest" description="Disordered" evidence="1">
    <location>
        <begin position="240"/>
        <end position="290"/>
    </location>
</feature>
<sequence>MELERKAPGKGLSTRPHLGMGRGPGSPPPAHGPRKCTRTLRNPADRHPPLGHGQGYEDGNWPKRRRAASARVGARRGSNCPPYREYSGSGTDPPPGIPPCGSVPLDAHLFLSLNLTPLNLTLHFAPLLPLLLSAPSPTPFLPPARSSARSSSHTPPARILCPNRCKTTSRKTQPPPLSPSPSFSFFHPPPPDNPEHPLLRSKYEGDPLGNVSTATEVAADPPATALSACPHDLACTPDLPLATGVPREPPVDFTRRTNTAGVRQGGSSRVGQHDREQVQRRSRGECSRGACATGGHALTSRYPQALPSYGEDLDTTTLICMREINTHDRRMNDTPCRDIAAGVAAATPLGSPPSHEPLWPRALQKPVGLGLPGADCRCRRLTGDLLPLGDDREDNREKPSTRMQDELPTPPSRHVRARRRKSFLVA</sequence>
<feature type="compositionally biased region" description="Low complexity" evidence="1">
    <location>
        <begin position="69"/>
        <end position="78"/>
    </location>
</feature>
<gene>
    <name evidence="2" type="ORF">MARPO_0077s0019</name>
</gene>
<evidence type="ECO:0000256" key="1">
    <source>
        <dbReference type="SAM" id="MobiDB-lite"/>
    </source>
</evidence>
<feature type="compositionally biased region" description="Polar residues" evidence="1">
    <location>
        <begin position="256"/>
        <end position="270"/>
    </location>
</feature>
<name>A0A2R6WLF8_MARPO</name>
<feature type="compositionally biased region" description="Low complexity" evidence="1">
    <location>
        <begin position="143"/>
        <end position="158"/>
    </location>
</feature>
<evidence type="ECO:0000313" key="3">
    <source>
        <dbReference type="Proteomes" id="UP000244005"/>
    </source>
</evidence>
<feature type="region of interest" description="Disordered" evidence="1">
    <location>
        <begin position="387"/>
        <end position="426"/>
    </location>
</feature>
<feature type="compositionally biased region" description="Basic and acidic residues" evidence="1">
    <location>
        <begin position="389"/>
        <end position="405"/>
    </location>
</feature>
<feature type="compositionally biased region" description="Basic and acidic residues" evidence="1">
    <location>
        <begin position="193"/>
        <end position="204"/>
    </location>
</feature>
<reference evidence="3" key="1">
    <citation type="journal article" date="2017" name="Cell">
        <title>Insights into land plant evolution garnered from the Marchantia polymorpha genome.</title>
        <authorList>
            <person name="Bowman J.L."/>
            <person name="Kohchi T."/>
            <person name="Yamato K.T."/>
            <person name="Jenkins J."/>
            <person name="Shu S."/>
            <person name="Ishizaki K."/>
            <person name="Yamaoka S."/>
            <person name="Nishihama R."/>
            <person name="Nakamura Y."/>
            <person name="Berger F."/>
            <person name="Adam C."/>
            <person name="Aki S.S."/>
            <person name="Althoff F."/>
            <person name="Araki T."/>
            <person name="Arteaga-Vazquez M.A."/>
            <person name="Balasubrmanian S."/>
            <person name="Barry K."/>
            <person name="Bauer D."/>
            <person name="Boehm C.R."/>
            <person name="Briginshaw L."/>
            <person name="Caballero-Perez J."/>
            <person name="Catarino B."/>
            <person name="Chen F."/>
            <person name="Chiyoda S."/>
            <person name="Chovatia M."/>
            <person name="Davies K.M."/>
            <person name="Delmans M."/>
            <person name="Demura T."/>
            <person name="Dierschke T."/>
            <person name="Dolan L."/>
            <person name="Dorantes-Acosta A.E."/>
            <person name="Eklund D.M."/>
            <person name="Florent S.N."/>
            <person name="Flores-Sandoval E."/>
            <person name="Fujiyama A."/>
            <person name="Fukuzawa H."/>
            <person name="Galik B."/>
            <person name="Grimanelli D."/>
            <person name="Grimwood J."/>
            <person name="Grossniklaus U."/>
            <person name="Hamada T."/>
            <person name="Haseloff J."/>
            <person name="Hetherington A.J."/>
            <person name="Higo A."/>
            <person name="Hirakawa Y."/>
            <person name="Hundley H.N."/>
            <person name="Ikeda Y."/>
            <person name="Inoue K."/>
            <person name="Inoue S.I."/>
            <person name="Ishida S."/>
            <person name="Jia Q."/>
            <person name="Kakita M."/>
            <person name="Kanazawa T."/>
            <person name="Kawai Y."/>
            <person name="Kawashima T."/>
            <person name="Kennedy M."/>
            <person name="Kinose K."/>
            <person name="Kinoshita T."/>
            <person name="Kohara Y."/>
            <person name="Koide E."/>
            <person name="Komatsu K."/>
            <person name="Kopischke S."/>
            <person name="Kubo M."/>
            <person name="Kyozuka J."/>
            <person name="Lagercrantz U."/>
            <person name="Lin S.S."/>
            <person name="Lindquist E."/>
            <person name="Lipzen A.M."/>
            <person name="Lu C.W."/>
            <person name="De Luna E."/>
            <person name="Martienssen R.A."/>
            <person name="Minamino N."/>
            <person name="Mizutani M."/>
            <person name="Mizutani M."/>
            <person name="Mochizuki N."/>
            <person name="Monte I."/>
            <person name="Mosher R."/>
            <person name="Nagasaki H."/>
            <person name="Nakagami H."/>
            <person name="Naramoto S."/>
            <person name="Nishitani K."/>
            <person name="Ohtani M."/>
            <person name="Okamoto T."/>
            <person name="Okumura M."/>
            <person name="Phillips J."/>
            <person name="Pollak B."/>
            <person name="Reinders A."/>
            <person name="Rovekamp M."/>
            <person name="Sano R."/>
            <person name="Sawa S."/>
            <person name="Schmid M.W."/>
            <person name="Shirakawa M."/>
            <person name="Solano R."/>
            <person name="Spunde A."/>
            <person name="Suetsugu N."/>
            <person name="Sugano S."/>
            <person name="Sugiyama A."/>
            <person name="Sun R."/>
            <person name="Suzuki Y."/>
            <person name="Takenaka M."/>
            <person name="Takezawa D."/>
            <person name="Tomogane H."/>
            <person name="Tsuzuki M."/>
            <person name="Ueda T."/>
            <person name="Umeda M."/>
            <person name="Ward J.M."/>
            <person name="Watanabe Y."/>
            <person name="Yazaki K."/>
            <person name="Yokoyama R."/>
            <person name="Yoshitake Y."/>
            <person name="Yotsui I."/>
            <person name="Zachgo S."/>
            <person name="Schmutz J."/>
        </authorList>
    </citation>
    <scope>NUCLEOTIDE SEQUENCE [LARGE SCALE GENOMIC DNA]</scope>
    <source>
        <strain evidence="3">Tak-1</strain>
    </source>
</reference>
<keyword evidence="3" id="KW-1185">Reference proteome</keyword>
<accession>A0A2R6WLF8</accession>
<feature type="region of interest" description="Disordered" evidence="1">
    <location>
        <begin position="141"/>
        <end position="204"/>
    </location>
</feature>
<dbReference type="EMBL" id="KZ772749">
    <property type="protein sequence ID" value="PTQ34689.1"/>
    <property type="molecule type" value="Genomic_DNA"/>
</dbReference>
<dbReference type="AlphaFoldDB" id="A0A2R6WLF8"/>
<feature type="region of interest" description="Disordered" evidence="1">
    <location>
        <begin position="1"/>
        <end position="95"/>
    </location>
</feature>
<organism evidence="2 3">
    <name type="scientific">Marchantia polymorpha</name>
    <name type="common">Common liverwort</name>
    <name type="synonym">Marchantia aquatica</name>
    <dbReference type="NCBI Taxonomy" id="3197"/>
    <lineage>
        <taxon>Eukaryota</taxon>
        <taxon>Viridiplantae</taxon>
        <taxon>Streptophyta</taxon>
        <taxon>Embryophyta</taxon>
        <taxon>Marchantiophyta</taxon>
        <taxon>Marchantiopsida</taxon>
        <taxon>Marchantiidae</taxon>
        <taxon>Marchantiales</taxon>
        <taxon>Marchantiaceae</taxon>
        <taxon>Marchantia</taxon>
    </lineage>
</organism>
<feature type="compositionally biased region" description="Basic and acidic residues" evidence="1">
    <location>
        <begin position="271"/>
        <end position="286"/>
    </location>
</feature>
<protein>
    <submittedName>
        <fullName evidence="2">Uncharacterized protein</fullName>
    </submittedName>
</protein>
<dbReference type="Proteomes" id="UP000244005">
    <property type="component" value="Unassembled WGS sequence"/>
</dbReference>
<proteinExistence type="predicted"/>